<evidence type="ECO:0000313" key="1">
    <source>
        <dbReference type="EMBL" id="KZS39852.1"/>
    </source>
</evidence>
<protein>
    <submittedName>
        <fullName evidence="1">Uncharacterized protein</fullName>
    </submittedName>
</protein>
<dbReference type="Proteomes" id="UP000076715">
    <property type="component" value="Unassembled WGS sequence"/>
</dbReference>
<name>A0A162ZKB3_9FLAO</name>
<gene>
    <name evidence="1" type="ORF">AWE51_09405</name>
</gene>
<dbReference type="AlphaFoldDB" id="A0A162ZKB3"/>
<dbReference type="RefSeq" id="WP_066315777.1">
    <property type="nucleotide sequence ID" value="NZ_LQRT01000024.1"/>
</dbReference>
<organism evidence="1 2">
    <name type="scientific">Aquimarina aggregata</name>
    <dbReference type="NCBI Taxonomy" id="1642818"/>
    <lineage>
        <taxon>Bacteria</taxon>
        <taxon>Pseudomonadati</taxon>
        <taxon>Bacteroidota</taxon>
        <taxon>Flavobacteriia</taxon>
        <taxon>Flavobacteriales</taxon>
        <taxon>Flavobacteriaceae</taxon>
        <taxon>Aquimarina</taxon>
    </lineage>
</organism>
<reference evidence="1 2" key="1">
    <citation type="submission" date="2016-01" db="EMBL/GenBank/DDBJ databases">
        <title>The draft genome sequence of Aquimarina sp. RZW4-3-2.</title>
        <authorList>
            <person name="Wang Y."/>
        </authorList>
    </citation>
    <scope>NUCLEOTIDE SEQUENCE [LARGE SCALE GENOMIC DNA]</scope>
    <source>
        <strain evidence="1 2">RZW4-3-2</strain>
    </source>
</reference>
<comment type="caution">
    <text evidence="1">The sequence shown here is derived from an EMBL/GenBank/DDBJ whole genome shotgun (WGS) entry which is preliminary data.</text>
</comment>
<dbReference type="EMBL" id="LQRT01000024">
    <property type="protein sequence ID" value="KZS39852.1"/>
    <property type="molecule type" value="Genomic_DNA"/>
</dbReference>
<accession>A0A162ZKB3</accession>
<sequence>MKNRLKKKLNFEKLTIAKLNNIDRIRGGYGDGDTVDPPIEPTKSTDPFNPRCRSKGACVIGIINIA</sequence>
<evidence type="ECO:0000313" key="2">
    <source>
        <dbReference type="Proteomes" id="UP000076715"/>
    </source>
</evidence>
<keyword evidence="2" id="KW-1185">Reference proteome</keyword>
<dbReference type="STRING" id="1642818.AWE51_09405"/>
<proteinExistence type="predicted"/>